<proteinExistence type="predicted"/>
<dbReference type="PANTHER" id="PTHR12461:SF105">
    <property type="entry name" value="HYPOXIA-INDUCIBLE FACTOR 1-ALPHA INHIBITOR"/>
    <property type="match status" value="1"/>
</dbReference>
<keyword evidence="3" id="KW-1185">Reference proteome</keyword>
<dbReference type="Proteomes" id="UP001230685">
    <property type="component" value="Unassembled WGS sequence"/>
</dbReference>
<dbReference type="PROSITE" id="PS51184">
    <property type="entry name" value="JMJC"/>
    <property type="match status" value="1"/>
</dbReference>
<organism evidence="2 3">
    <name type="scientific">Sphingomonas aurea</name>
    <dbReference type="NCBI Taxonomy" id="3063994"/>
    <lineage>
        <taxon>Bacteria</taxon>
        <taxon>Pseudomonadati</taxon>
        <taxon>Pseudomonadota</taxon>
        <taxon>Alphaproteobacteria</taxon>
        <taxon>Sphingomonadales</taxon>
        <taxon>Sphingomonadaceae</taxon>
        <taxon>Sphingomonas</taxon>
    </lineage>
</organism>
<dbReference type="InterPro" id="IPR003347">
    <property type="entry name" value="JmjC_dom"/>
</dbReference>
<protein>
    <submittedName>
        <fullName evidence="2">Cupin-like domain-containing protein</fullName>
    </submittedName>
</protein>
<dbReference type="Pfam" id="PF13621">
    <property type="entry name" value="Cupin_8"/>
    <property type="match status" value="1"/>
</dbReference>
<dbReference type="Gene3D" id="2.60.120.10">
    <property type="entry name" value="Jelly Rolls"/>
    <property type="match status" value="1"/>
</dbReference>
<dbReference type="EMBL" id="JAUUDS010000001">
    <property type="protein sequence ID" value="MDP1026735.1"/>
    <property type="molecule type" value="Genomic_DNA"/>
</dbReference>
<name>A0ABT9EIR9_9SPHN</name>
<feature type="domain" description="JmjC" evidence="1">
    <location>
        <begin position="102"/>
        <end position="265"/>
    </location>
</feature>
<comment type="caution">
    <text evidence="2">The sequence shown here is derived from an EMBL/GenBank/DDBJ whole genome shotgun (WGS) entry which is preliminary data.</text>
</comment>
<dbReference type="SMART" id="SM00558">
    <property type="entry name" value="JmjC"/>
    <property type="match status" value="1"/>
</dbReference>
<dbReference type="RefSeq" id="WP_305172283.1">
    <property type="nucleotide sequence ID" value="NZ_JAUUDS010000001.1"/>
</dbReference>
<dbReference type="InterPro" id="IPR041667">
    <property type="entry name" value="Cupin_8"/>
</dbReference>
<evidence type="ECO:0000313" key="3">
    <source>
        <dbReference type="Proteomes" id="UP001230685"/>
    </source>
</evidence>
<sequence>MRNLPESGRIGREDWAAIVAAGRPLVLREQVADWPAVAAARRGEIVDHLRAAAGERPAPCVVGVPAIRGRFFYRADMRGMNFGRREAPLGELLDQLVEQAAAAEPLTLAMQSAPTDVVLPGFAEDNPLPLLDAHVRPRIWVGNRVAVATHYDSNDNVACVVAGRRRFTLFPPDQVANLYVGPLEVTPAGTPVSMVDVDAPDFVRYPRFAEALEHGLTAELEPGDAIFIPYLWWHAVRSLDPVSVLVNYWWSDRAEPLSPVDALLHALAAMRALPPSRRAAWRALFDHLIFDDAATHLPDDARGVLGDLDETSRRGIATHLARQLGKPA</sequence>
<evidence type="ECO:0000259" key="1">
    <source>
        <dbReference type="PROSITE" id="PS51184"/>
    </source>
</evidence>
<accession>A0ABT9EIR9</accession>
<dbReference type="SUPFAM" id="SSF51197">
    <property type="entry name" value="Clavaminate synthase-like"/>
    <property type="match status" value="1"/>
</dbReference>
<gene>
    <name evidence="2" type="ORF">Q5H91_05895</name>
</gene>
<evidence type="ECO:0000313" key="2">
    <source>
        <dbReference type="EMBL" id="MDP1026735.1"/>
    </source>
</evidence>
<reference evidence="2 3" key="1">
    <citation type="submission" date="2023-07" db="EMBL/GenBank/DDBJ databases">
        <authorList>
            <person name="Kim M.K."/>
        </authorList>
    </citation>
    <scope>NUCLEOTIDE SEQUENCE [LARGE SCALE GENOMIC DNA]</scope>
    <source>
        <strain evidence="2 3">KR1UV-12</strain>
    </source>
</reference>
<dbReference type="PANTHER" id="PTHR12461">
    <property type="entry name" value="HYPOXIA-INDUCIBLE FACTOR 1 ALPHA INHIBITOR-RELATED"/>
    <property type="match status" value="1"/>
</dbReference>
<dbReference type="InterPro" id="IPR014710">
    <property type="entry name" value="RmlC-like_jellyroll"/>
</dbReference>